<sequence>IILSEAFLIQDCPGERNDLGRNFCFPYELPRPVVKHGIARAHFLVAQLNREDATCLITAFKSVCYRWTQVALFAPKSIVPSTVHRPQPFAAVRPPSTFCRRSSVRLLWHLGMANSRYEYVKWFEVEDEVMYPNIIVVQIDGRDFGCFSEKHGFEKPNDDKALNLMNACAIKVLENFSDVIFAYGFNDEYRYDAFLTIRQLFPFSSPLKSLTMWYNDLCSFVLKKETTFYQRRASKILSIIVSFFSSTYVTKWKEFFSQNELSVPPSFHSRVINCASMEVLQAYLLWRQTECHISNQYNTCLWKLVFSGKSEKEAKEILKTGLLRKGPVCEPDHLPGPEIKCASSGPGRTCQGTQKQEQNELLFQQFGINYKDLPQIFRQGSCAIKIKVDDIVKYREDGTPVKRPRKKAVIVHSENVATKRFWNNYTCLTEELGSLAEGINKIKPEYLRSFQFESRLMLSTWIVVRVDGCHFHRFCDDNGFQKPNDEQALKLMNSCAVSLLEMFKDIIFAYGVSDEYSFVLKKDSLLYQRWSSEIVSAVVSLFSSMYVMKWKEFFHKKEFKEPPYFDGRSVCYPSSEILRDYLAWRQVDCHINNQYNTCFWLLVKSGKTRTEAQSSLKGTQTQEKNELLAKFGIDYNALPIIFRMGSSVFQDRDELTGNDRVVVEHCNIIETSFWKEHPRILNEEEPLLTILRPLSNKMLRLS</sequence>
<dbReference type="PANTHER" id="PTHR12729:SF6">
    <property type="entry name" value="TRNA(HIS) GUANYLYLTRANSFERASE-RELATED"/>
    <property type="match status" value="1"/>
</dbReference>
<feature type="domain" description="Thg1 C-terminal" evidence="16">
    <location>
        <begin position="279"/>
        <end position="321"/>
    </location>
</feature>
<evidence type="ECO:0000256" key="9">
    <source>
        <dbReference type="ARBA" id="ARBA00022723"/>
    </source>
</evidence>
<dbReference type="GO" id="GO:0000287">
    <property type="term" value="F:magnesium ion binding"/>
    <property type="evidence" value="ECO:0007669"/>
    <property type="project" value="InterPro"/>
</dbReference>
<evidence type="ECO:0000256" key="8">
    <source>
        <dbReference type="ARBA" id="ARBA00022695"/>
    </source>
</evidence>
<evidence type="ECO:0000256" key="12">
    <source>
        <dbReference type="ARBA" id="ARBA00023134"/>
    </source>
</evidence>
<evidence type="ECO:0000256" key="7">
    <source>
        <dbReference type="ARBA" id="ARBA00022694"/>
    </source>
</evidence>
<dbReference type="GO" id="GO:0008193">
    <property type="term" value="F:tRNA guanylyltransferase activity"/>
    <property type="evidence" value="ECO:0007669"/>
    <property type="project" value="UniProtKB-EC"/>
</dbReference>
<keyword evidence="10" id="KW-0547">Nucleotide-binding</keyword>
<keyword evidence="13" id="KW-0539">Nucleus</keyword>
<dbReference type="Pfam" id="PF14413">
    <property type="entry name" value="Thg1C"/>
    <property type="match status" value="3"/>
</dbReference>
<keyword evidence="12" id="KW-0342">GTP-binding</keyword>
<evidence type="ECO:0000256" key="5">
    <source>
        <dbReference type="ARBA" id="ARBA00012511"/>
    </source>
</evidence>
<keyword evidence="8" id="KW-0548">Nucleotidyltransferase</keyword>
<reference evidence="17" key="1">
    <citation type="submission" date="2023-08" db="EMBL/GenBank/DDBJ databases">
        <title>A de novo genome assembly of Solanum verrucosum Schlechtendal, a Mexican diploid species geographically isolated from the other diploid A-genome species in potato relatives.</title>
        <authorList>
            <person name="Hosaka K."/>
        </authorList>
    </citation>
    <scope>NUCLEOTIDE SEQUENCE</scope>
    <source>
        <tissue evidence="17">Young leaves</tissue>
    </source>
</reference>
<dbReference type="Proteomes" id="UP001234989">
    <property type="component" value="Chromosome 4"/>
</dbReference>
<dbReference type="GO" id="GO:0005654">
    <property type="term" value="C:nucleoplasm"/>
    <property type="evidence" value="ECO:0007669"/>
    <property type="project" value="UniProtKB-SubCell"/>
</dbReference>
<evidence type="ECO:0000256" key="6">
    <source>
        <dbReference type="ARBA" id="ARBA00022679"/>
    </source>
</evidence>
<dbReference type="GO" id="GO:0006400">
    <property type="term" value="P:tRNA modification"/>
    <property type="evidence" value="ECO:0007669"/>
    <property type="project" value="InterPro"/>
</dbReference>
<dbReference type="GO" id="GO:0005525">
    <property type="term" value="F:GTP binding"/>
    <property type="evidence" value="ECO:0007669"/>
    <property type="project" value="UniProtKB-KW"/>
</dbReference>
<dbReference type="InterPro" id="IPR024956">
    <property type="entry name" value="tRNAHis_GuaTrfase_cat"/>
</dbReference>
<keyword evidence="6" id="KW-0808">Transferase</keyword>
<evidence type="ECO:0000256" key="4">
    <source>
        <dbReference type="ARBA" id="ARBA00010113"/>
    </source>
</evidence>
<evidence type="ECO:0000256" key="13">
    <source>
        <dbReference type="ARBA" id="ARBA00023242"/>
    </source>
</evidence>
<dbReference type="Gene3D" id="3.30.70.3000">
    <property type="match status" value="2"/>
</dbReference>
<comment type="similarity">
    <text evidence="4">Belongs to the tRNA(His) guanylyltransferase family.</text>
</comment>
<evidence type="ECO:0000256" key="14">
    <source>
        <dbReference type="ARBA" id="ARBA00047281"/>
    </source>
</evidence>
<comment type="catalytic activity">
    <reaction evidence="14">
        <text>a 5'-end ribonucleotide-tRNA(His) + GTP + ATP + H2O = a 5'-end phospho-guanosine-ribonucleotide-tRNA(His) + AMP + 2 diphosphate + H(+)</text>
        <dbReference type="Rhea" id="RHEA:54564"/>
        <dbReference type="Rhea" id="RHEA-COMP:14193"/>
        <dbReference type="Rhea" id="RHEA-COMP:14917"/>
        <dbReference type="ChEBI" id="CHEBI:15377"/>
        <dbReference type="ChEBI" id="CHEBI:15378"/>
        <dbReference type="ChEBI" id="CHEBI:30616"/>
        <dbReference type="ChEBI" id="CHEBI:33019"/>
        <dbReference type="ChEBI" id="CHEBI:37565"/>
        <dbReference type="ChEBI" id="CHEBI:138282"/>
        <dbReference type="ChEBI" id="CHEBI:141847"/>
        <dbReference type="ChEBI" id="CHEBI:456215"/>
        <dbReference type="EC" id="2.7.7.79"/>
    </reaction>
</comment>
<comment type="subcellular location">
    <subcellularLocation>
        <location evidence="3">Nucleus</location>
        <location evidence="3">Nucleoplasm</location>
    </subcellularLocation>
</comment>
<gene>
    <name evidence="17" type="ORF">MTR67_019735</name>
</gene>
<keyword evidence="11" id="KW-0460">Magnesium</keyword>
<feature type="domain" description="Thg1 C-terminal" evidence="16">
    <location>
        <begin position="350"/>
        <end position="395"/>
    </location>
</feature>
<evidence type="ECO:0000256" key="11">
    <source>
        <dbReference type="ARBA" id="ARBA00022842"/>
    </source>
</evidence>
<dbReference type="EMBL" id="CP133615">
    <property type="protein sequence ID" value="WMV26350.1"/>
    <property type="molecule type" value="Genomic_DNA"/>
</dbReference>
<comment type="function">
    <text evidence="2">Adds a GMP to the 5'-end of tRNA(His) after transcription and RNase P cleavage.</text>
</comment>
<dbReference type="InterPro" id="IPR038469">
    <property type="entry name" value="tRNAHis_GuaTrfase_Thg1_sf"/>
</dbReference>
<dbReference type="PANTHER" id="PTHR12729">
    <property type="entry name" value="TRNA(HIS) GUANYLYLTRANSFERASE-RELATED"/>
    <property type="match status" value="1"/>
</dbReference>
<dbReference type="InterPro" id="IPR007537">
    <property type="entry name" value="tRNAHis_GuaTrfase_Thg1"/>
</dbReference>
<evidence type="ECO:0000259" key="15">
    <source>
        <dbReference type="Pfam" id="PF04446"/>
    </source>
</evidence>
<keyword evidence="9" id="KW-0479">Metal-binding</keyword>
<dbReference type="FunFam" id="3.30.70.3000:FF:000002">
    <property type="entry name" value="tRNA(His) guanylyltransferase 1"/>
    <property type="match status" value="1"/>
</dbReference>
<organism evidence="17 18">
    <name type="scientific">Solanum verrucosum</name>
    <dbReference type="NCBI Taxonomy" id="315347"/>
    <lineage>
        <taxon>Eukaryota</taxon>
        <taxon>Viridiplantae</taxon>
        <taxon>Streptophyta</taxon>
        <taxon>Embryophyta</taxon>
        <taxon>Tracheophyta</taxon>
        <taxon>Spermatophyta</taxon>
        <taxon>Magnoliopsida</taxon>
        <taxon>eudicotyledons</taxon>
        <taxon>Gunneridae</taxon>
        <taxon>Pentapetalae</taxon>
        <taxon>asterids</taxon>
        <taxon>lamiids</taxon>
        <taxon>Solanales</taxon>
        <taxon>Solanaceae</taxon>
        <taxon>Solanoideae</taxon>
        <taxon>Solaneae</taxon>
        <taxon>Solanum</taxon>
    </lineage>
</organism>
<feature type="domain" description="tRNAHis guanylyltransferase catalytic" evidence="15">
    <location>
        <begin position="445"/>
        <end position="573"/>
    </location>
</feature>
<feature type="domain" description="tRNAHis guanylyltransferase catalytic" evidence="15">
    <location>
        <begin position="117"/>
        <end position="273"/>
    </location>
</feature>
<evidence type="ECO:0000313" key="17">
    <source>
        <dbReference type="EMBL" id="WMV26350.1"/>
    </source>
</evidence>
<evidence type="ECO:0000313" key="18">
    <source>
        <dbReference type="Proteomes" id="UP001234989"/>
    </source>
</evidence>
<feature type="domain" description="Thg1 C-terminal" evidence="16">
    <location>
        <begin position="577"/>
        <end position="656"/>
    </location>
</feature>
<keyword evidence="7" id="KW-0819">tRNA processing</keyword>
<proteinExistence type="inferred from homology"/>
<comment type="cofactor">
    <cofactor evidence="1">
        <name>Mg(2+)</name>
        <dbReference type="ChEBI" id="CHEBI:18420"/>
    </cofactor>
</comment>
<protein>
    <recommendedName>
        <fullName evidence="5">tRNA(His) guanylyltransferase</fullName>
        <ecNumber evidence="5">2.7.7.79</ecNumber>
    </recommendedName>
</protein>
<dbReference type="InterPro" id="IPR025845">
    <property type="entry name" value="Thg1_C_dom"/>
</dbReference>
<evidence type="ECO:0000256" key="3">
    <source>
        <dbReference type="ARBA" id="ARBA00004642"/>
    </source>
</evidence>
<name>A0AAF0TU81_SOLVR</name>
<feature type="non-terminal residue" evidence="17">
    <location>
        <position position="1"/>
    </location>
</feature>
<keyword evidence="18" id="KW-1185">Reference proteome</keyword>
<dbReference type="AlphaFoldDB" id="A0AAF0TU81"/>
<evidence type="ECO:0000256" key="10">
    <source>
        <dbReference type="ARBA" id="ARBA00022741"/>
    </source>
</evidence>
<accession>A0AAF0TU81</accession>
<dbReference type="Pfam" id="PF04446">
    <property type="entry name" value="Thg1"/>
    <property type="match status" value="2"/>
</dbReference>
<dbReference type="EC" id="2.7.7.79" evidence="5"/>
<evidence type="ECO:0000256" key="1">
    <source>
        <dbReference type="ARBA" id="ARBA00001946"/>
    </source>
</evidence>
<evidence type="ECO:0000259" key="16">
    <source>
        <dbReference type="Pfam" id="PF14413"/>
    </source>
</evidence>
<evidence type="ECO:0000256" key="2">
    <source>
        <dbReference type="ARBA" id="ARBA00002939"/>
    </source>
</evidence>